<dbReference type="InterPro" id="IPR016040">
    <property type="entry name" value="NAD(P)-bd_dom"/>
</dbReference>
<evidence type="ECO:0000313" key="3">
    <source>
        <dbReference type="Proteomes" id="UP000198609"/>
    </source>
</evidence>
<dbReference type="InterPro" id="IPR036291">
    <property type="entry name" value="NAD(P)-bd_dom_sf"/>
</dbReference>
<evidence type="ECO:0000259" key="1">
    <source>
        <dbReference type="Pfam" id="PF13460"/>
    </source>
</evidence>
<accession>A0A1H4VUS5</accession>
<dbReference type="Gene3D" id="3.40.50.720">
    <property type="entry name" value="NAD(P)-binding Rossmann-like Domain"/>
    <property type="match status" value="1"/>
</dbReference>
<gene>
    <name evidence="2" type="ORF">SAMN04490356_5780</name>
</gene>
<dbReference type="GO" id="GO:0016646">
    <property type="term" value="F:oxidoreductase activity, acting on the CH-NH group of donors, NAD or NADP as acceptor"/>
    <property type="evidence" value="ECO:0007669"/>
    <property type="project" value="TreeGrafter"/>
</dbReference>
<proteinExistence type="predicted"/>
<dbReference type="RefSeq" id="WP_093465790.1">
    <property type="nucleotide sequence ID" value="NZ_FNST01000002.1"/>
</dbReference>
<reference evidence="3" key="1">
    <citation type="submission" date="2016-10" db="EMBL/GenBank/DDBJ databases">
        <authorList>
            <person name="Varghese N."/>
            <person name="Submissions S."/>
        </authorList>
    </citation>
    <scope>NUCLEOTIDE SEQUENCE [LARGE SCALE GENOMIC DNA]</scope>
    <source>
        <strain evidence="3">DSM 40318</strain>
    </source>
</reference>
<dbReference type="AlphaFoldDB" id="A0A1H4VUS5"/>
<dbReference type="PANTHER" id="PTHR43355">
    <property type="entry name" value="FLAVIN REDUCTASE (NADPH)"/>
    <property type="match status" value="1"/>
</dbReference>
<dbReference type="SUPFAM" id="SSF51735">
    <property type="entry name" value="NAD(P)-binding Rossmann-fold domains"/>
    <property type="match status" value="1"/>
</dbReference>
<sequence length="210" mass="21490">MKIAVVGAAGMVGSRVVTEATRRGHDLVAVFRRKPPAALPPGSTAVEGDANDPGHMGRLFAGTDAIVAATRPAPGHEHTAVTTTTALLAAAEAARTRILVVGGAAPLRIPGHPDRLVVDSPDHVPPAYRAIAAASAAQLDACRAHPANGVYLSPPAVLEPGARTGTYRRGTTTLITGVDGASHISAEDLAVAVLDELENPSEDEHFTVGY</sequence>
<name>A0A1H4VUS5_STRMJ</name>
<dbReference type="Proteomes" id="UP000198609">
    <property type="component" value="Unassembled WGS sequence"/>
</dbReference>
<organism evidence="2 3">
    <name type="scientific">Streptomyces melanosporofaciens</name>
    <dbReference type="NCBI Taxonomy" id="67327"/>
    <lineage>
        <taxon>Bacteria</taxon>
        <taxon>Bacillati</taxon>
        <taxon>Actinomycetota</taxon>
        <taxon>Actinomycetes</taxon>
        <taxon>Kitasatosporales</taxon>
        <taxon>Streptomycetaceae</taxon>
        <taxon>Streptomyces</taxon>
        <taxon>Streptomyces violaceusniger group</taxon>
    </lineage>
</organism>
<feature type="domain" description="NAD(P)-binding" evidence="1">
    <location>
        <begin position="7"/>
        <end position="200"/>
    </location>
</feature>
<protein>
    <recommendedName>
        <fullName evidence="1">NAD(P)-binding domain-containing protein</fullName>
    </recommendedName>
</protein>
<dbReference type="PANTHER" id="PTHR43355:SF2">
    <property type="entry name" value="FLAVIN REDUCTASE (NADPH)"/>
    <property type="match status" value="1"/>
</dbReference>
<dbReference type="Pfam" id="PF13460">
    <property type="entry name" value="NAD_binding_10"/>
    <property type="match status" value="1"/>
</dbReference>
<dbReference type="InterPro" id="IPR051606">
    <property type="entry name" value="Polyketide_Oxido-like"/>
</dbReference>
<evidence type="ECO:0000313" key="2">
    <source>
        <dbReference type="EMBL" id="SEC84872.1"/>
    </source>
</evidence>
<keyword evidence="3" id="KW-1185">Reference proteome</keyword>
<dbReference type="EMBL" id="FNST01000002">
    <property type="protein sequence ID" value="SEC84872.1"/>
    <property type="molecule type" value="Genomic_DNA"/>
</dbReference>